<dbReference type="InterPro" id="IPR006357">
    <property type="entry name" value="HAD-SF_hydro_IIA"/>
</dbReference>
<reference evidence="1" key="1">
    <citation type="journal article" date="2023" name="Mol. Phylogenet. Evol.">
        <title>Genome-scale phylogeny and comparative genomics of the fungal order Sordariales.</title>
        <authorList>
            <person name="Hensen N."/>
            <person name="Bonometti L."/>
            <person name="Westerberg I."/>
            <person name="Brannstrom I.O."/>
            <person name="Guillou S."/>
            <person name="Cros-Aarteil S."/>
            <person name="Calhoun S."/>
            <person name="Haridas S."/>
            <person name="Kuo A."/>
            <person name="Mondo S."/>
            <person name="Pangilinan J."/>
            <person name="Riley R."/>
            <person name="LaButti K."/>
            <person name="Andreopoulos B."/>
            <person name="Lipzen A."/>
            <person name="Chen C."/>
            <person name="Yan M."/>
            <person name="Daum C."/>
            <person name="Ng V."/>
            <person name="Clum A."/>
            <person name="Steindorff A."/>
            <person name="Ohm R.A."/>
            <person name="Martin F."/>
            <person name="Silar P."/>
            <person name="Natvig D.O."/>
            <person name="Lalanne C."/>
            <person name="Gautier V."/>
            <person name="Ament-Velasquez S.L."/>
            <person name="Kruys A."/>
            <person name="Hutchinson M.I."/>
            <person name="Powell A.J."/>
            <person name="Barry K."/>
            <person name="Miller A.N."/>
            <person name="Grigoriev I.V."/>
            <person name="Debuchy R."/>
            <person name="Gladieux P."/>
            <person name="Hiltunen Thoren M."/>
            <person name="Johannesson H."/>
        </authorList>
    </citation>
    <scope>NUCLEOTIDE SEQUENCE</scope>
    <source>
        <strain evidence="1">CBS 955.72</strain>
    </source>
</reference>
<dbReference type="Proteomes" id="UP001275084">
    <property type="component" value="Unassembled WGS sequence"/>
</dbReference>
<sequence>MSLLSAMSYLKKSIPSALSGGELSERSLDVDPSPSRAPHSFQVPRAGFVFCIEDISMREGKLLPGVCQALNFVLHHDIPFIFLTNGDGFDDADQGLLLSKQLQEAGVKLTRHHILARGQPFGYLLSSNPDLALPLSKKNVLIIGGHGHKNVVKLAKRCGFKKVWTPETLGARTDVPIFAVLIWSTSDDWDRDMNIIINLGTSATTDDIPVIVCNEDFDRATGHAYRHLGIDCAVVVHMLKGRLGSENRWADWMTETPQKLALTDHCRISMADHSGFSIYKQAERLLEEFSQYGNSYSGLNRDILTPRGASPLETIYLVTEDSVRDLKGLERHSHQSTPGGPMWRVFHVAGGAYPEGLRFPQAGEPRSGRVYQPVGVCATITDAMQDICTVQAEANLAGTEGESSAV</sequence>
<dbReference type="Gene3D" id="3.40.50.1000">
    <property type="entry name" value="HAD superfamily/HAD-like"/>
    <property type="match status" value="2"/>
</dbReference>
<proteinExistence type="predicted"/>
<organism evidence="1 2">
    <name type="scientific">Lasiosphaeria hispida</name>
    <dbReference type="NCBI Taxonomy" id="260671"/>
    <lineage>
        <taxon>Eukaryota</taxon>
        <taxon>Fungi</taxon>
        <taxon>Dikarya</taxon>
        <taxon>Ascomycota</taxon>
        <taxon>Pezizomycotina</taxon>
        <taxon>Sordariomycetes</taxon>
        <taxon>Sordariomycetidae</taxon>
        <taxon>Sordariales</taxon>
        <taxon>Lasiosphaeriaceae</taxon>
        <taxon>Lasiosphaeria</taxon>
    </lineage>
</organism>
<evidence type="ECO:0008006" key="3">
    <source>
        <dbReference type="Google" id="ProtNLM"/>
    </source>
</evidence>
<reference evidence="1" key="2">
    <citation type="submission" date="2023-06" db="EMBL/GenBank/DDBJ databases">
        <authorList>
            <consortium name="Lawrence Berkeley National Laboratory"/>
            <person name="Haridas S."/>
            <person name="Hensen N."/>
            <person name="Bonometti L."/>
            <person name="Westerberg I."/>
            <person name="Brannstrom I.O."/>
            <person name="Guillou S."/>
            <person name="Cros-Aarteil S."/>
            <person name="Calhoun S."/>
            <person name="Kuo A."/>
            <person name="Mondo S."/>
            <person name="Pangilinan J."/>
            <person name="Riley R."/>
            <person name="Labutti K."/>
            <person name="Andreopoulos B."/>
            <person name="Lipzen A."/>
            <person name="Chen C."/>
            <person name="Yanf M."/>
            <person name="Daum C."/>
            <person name="Ng V."/>
            <person name="Clum A."/>
            <person name="Steindorff A."/>
            <person name="Ohm R."/>
            <person name="Martin F."/>
            <person name="Silar P."/>
            <person name="Natvig D."/>
            <person name="Lalanne C."/>
            <person name="Gautier V."/>
            <person name="Ament-Velasquez S.L."/>
            <person name="Kruys A."/>
            <person name="Hutchinson M.I."/>
            <person name="Powell A.J."/>
            <person name="Barry K."/>
            <person name="Miller A.N."/>
            <person name="Grigoriev I.V."/>
            <person name="Debuchy R."/>
            <person name="Gladieux P."/>
            <person name="Thoren M.H."/>
            <person name="Johannesson H."/>
        </authorList>
    </citation>
    <scope>NUCLEOTIDE SEQUENCE</scope>
    <source>
        <strain evidence="1">CBS 955.72</strain>
    </source>
</reference>
<protein>
    <recommendedName>
        <fullName evidence="3">Cat eye syndrome critical region protein 5</fullName>
    </recommendedName>
</protein>
<comment type="caution">
    <text evidence="1">The sequence shown here is derived from an EMBL/GenBank/DDBJ whole genome shotgun (WGS) entry which is preliminary data.</text>
</comment>
<gene>
    <name evidence="1" type="ORF">B0T25DRAFT_596274</name>
</gene>
<dbReference type="AlphaFoldDB" id="A0AAJ0HV68"/>
<dbReference type="Pfam" id="PF13344">
    <property type="entry name" value="Hydrolase_6"/>
    <property type="match status" value="1"/>
</dbReference>
<evidence type="ECO:0000313" key="1">
    <source>
        <dbReference type="EMBL" id="KAK3363219.1"/>
    </source>
</evidence>
<name>A0AAJ0HV68_9PEZI</name>
<dbReference type="InterPro" id="IPR023214">
    <property type="entry name" value="HAD_sf"/>
</dbReference>
<keyword evidence="2" id="KW-1185">Reference proteome</keyword>
<dbReference type="EMBL" id="JAUIQD010000001">
    <property type="protein sequence ID" value="KAK3363219.1"/>
    <property type="molecule type" value="Genomic_DNA"/>
</dbReference>
<evidence type="ECO:0000313" key="2">
    <source>
        <dbReference type="Proteomes" id="UP001275084"/>
    </source>
</evidence>
<accession>A0AAJ0HV68</accession>